<dbReference type="PROSITE" id="PS50181">
    <property type="entry name" value="FBOX"/>
    <property type="match status" value="1"/>
</dbReference>
<dbReference type="InterPro" id="IPR032675">
    <property type="entry name" value="LRR_dom_sf"/>
</dbReference>
<dbReference type="Gene3D" id="3.80.10.10">
    <property type="entry name" value="Ribonuclease Inhibitor"/>
    <property type="match status" value="1"/>
</dbReference>
<organism evidence="2 3">
    <name type="scientific">Centaurea solstitialis</name>
    <name type="common">yellow star-thistle</name>
    <dbReference type="NCBI Taxonomy" id="347529"/>
    <lineage>
        <taxon>Eukaryota</taxon>
        <taxon>Viridiplantae</taxon>
        <taxon>Streptophyta</taxon>
        <taxon>Embryophyta</taxon>
        <taxon>Tracheophyta</taxon>
        <taxon>Spermatophyta</taxon>
        <taxon>Magnoliopsida</taxon>
        <taxon>eudicotyledons</taxon>
        <taxon>Gunneridae</taxon>
        <taxon>Pentapetalae</taxon>
        <taxon>asterids</taxon>
        <taxon>campanulids</taxon>
        <taxon>Asterales</taxon>
        <taxon>Asteraceae</taxon>
        <taxon>Carduoideae</taxon>
        <taxon>Cardueae</taxon>
        <taxon>Centaureinae</taxon>
        <taxon>Centaurea</taxon>
    </lineage>
</organism>
<dbReference type="SMART" id="SM00256">
    <property type="entry name" value="FBOX"/>
    <property type="match status" value="2"/>
</dbReference>
<sequence>MHQVSSAIHESWDDLYNLGSDDLLSRLPNEILVSILSKLPLRDVVVTSKLSWSIPYFLEGKQFLSTPIKYFHWVRQITKKRCYSSSYGRFEDDLLSRLPDEILVSIISKLPLRDAVVTSKLSRRWRYLWCLTDRLVFEARERWSFIDALSNKESSSKYMSWVNHIIHQHKGPTIDKFKICFALDENANDAIDEWIKFAISKNVHMLELDLSGHYCLKNILTNCPVLEHLSIFGSLNLVNPEIHGKGLVLKNLDMSFCAGVNYCGVGKMNAEVLKQLTQKPHQRLEVIEIDGYDDGASDLELAMCFVLNFVALKKLVIKPIMKLRPTVHEISEEKNAARNRARQQLGPIIPAGVEFIVL</sequence>
<dbReference type="SUPFAM" id="SSF81383">
    <property type="entry name" value="F-box domain"/>
    <property type="match status" value="2"/>
</dbReference>
<name>A0AA38SMX3_9ASTR</name>
<dbReference type="Pfam" id="PF00646">
    <property type="entry name" value="F-box"/>
    <property type="match status" value="2"/>
</dbReference>
<dbReference type="InterPro" id="IPR053772">
    <property type="entry name" value="At1g61320/At1g61330-like"/>
</dbReference>
<keyword evidence="3" id="KW-1185">Reference proteome</keyword>
<gene>
    <name evidence="2" type="ORF">OSB04_028324</name>
</gene>
<proteinExistence type="predicted"/>
<evidence type="ECO:0000313" key="3">
    <source>
        <dbReference type="Proteomes" id="UP001172457"/>
    </source>
</evidence>
<dbReference type="InterPro" id="IPR053781">
    <property type="entry name" value="F-box_AtFBL13-like"/>
</dbReference>
<dbReference type="SUPFAM" id="SSF52047">
    <property type="entry name" value="RNI-like"/>
    <property type="match status" value="1"/>
</dbReference>
<dbReference type="PANTHER" id="PTHR34145:SF79">
    <property type="entry name" value="F-BOX DOMAIN, FBD DOMAIN, LEUCINE-RICH REPEAT DOMAIN SUPERFAMILY"/>
    <property type="match status" value="1"/>
</dbReference>
<dbReference type="CDD" id="cd22160">
    <property type="entry name" value="F-box_AtFBL13-like"/>
    <property type="match status" value="1"/>
</dbReference>
<reference evidence="2" key="1">
    <citation type="submission" date="2023-03" db="EMBL/GenBank/DDBJ databases">
        <title>Chromosome-scale reference genome and RAD-based genetic map of yellow starthistle (Centaurea solstitialis) reveal putative structural variation and QTLs associated with invader traits.</title>
        <authorList>
            <person name="Reatini B."/>
            <person name="Cang F.A."/>
            <person name="Jiang Q."/>
            <person name="Mckibben M.T.W."/>
            <person name="Barker M.S."/>
            <person name="Rieseberg L.H."/>
            <person name="Dlugosch K.M."/>
        </authorList>
    </citation>
    <scope>NUCLEOTIDE SEQUENCE</scope>
    <source>
        <strain evidence="2">CAN-66</strain>
        <tissue evidence="2">Leaf</tissue>
    </source>
</reference>
<protein>
    <recommendedName>
        <fullName evidence="1">F-box domain-containing protein</fullName>
    </recommendedName>
</protein>
<dbReference type="InterPro" id="IPR036047">
    <property type="entry name" value="F-box-like_dom_sf"/>
</dbReference>
<evidence type="ECO:0000259" key="1">
    <source>
        <dbReference type="PROSITE" id="PS50181"/>
    </source>
</evidence>
<accession>A0AA38SMX3</accession>
<dbReference type="Proteomes" id="UP001172457">
    <property type="component" value="Chromosome 7"/>
</dbReference>
<dbReference type="PANTHER" id="PTHR34145">
    <property type="entry name" value="OS02G0105600 PROTEIN"/>
    <property type="match status" value="1"/>
</dbReference>
<dbReference type="AlphaFoldDB" id="A0AA38SMX3"/>
<comment type="caution">
    <text evidence="2">The sequence shown here is derived from an EMBL/GenBank/DDBJ whole genome shotgun (WGS) entry which is preliminary data.</text>
</comment>
<dbReference type="EMBL" id="JARYMX010000007">
    <property type="protein sequence ID" value="KAJ9541818.1"/>
    <property type="molecule type" value="Genomic_DNA"/>
</dbReference>
<dbReference type="InterPro" id="IPR001810">
    <property type="entry name" value="F-box_dom"/>
</dbReference>
<evidence type="ECO:0000313" key="2">
    <source>
        <dbReference type="EMBL" id="KAJ9541818.1"/>
    </source>
</evidence>
<feature type="domain" description="F-box" evidence="1">
    <location>
        <begin position="92"/>
        <end position="146"/>
    </location>
</feature>